<dbReference type="InterPro" id="IPR015890">
    <property type="entry name" value="Chorismate_C"/>
</dbReference>
<evidence type="ECO:0000256" key="1">
    <source>
        <dbReference type="ARBA" id="ARBA00000799"/>
    </source>
</evidence>
<accession>A0A1I6C6F0</accession>
<comment type="similarity">
    <text evidence="2 4">Belongs to the isochorismate synthase family.</text>
</comment>
<feature type="binding site" evidence="4">
    <location>
        <position position="448"/>
    </location>
    <ligand>
        <name>Mg(2+)</name>
        <dbReference type="ChEBI" id="CHEBI:18420"/>
    </ligand>
</feature>
<reference evidence="6 7" key="1">
    <citation type="submission" date="2016-10" db="EMBL/GenBank/DDBJ databases">
        <authorList>
            <person name="Varghese N."/>
            <person name="Submissions S."/>
        </authorList>
    </citation>
    <scope>NUCLEOTIDE SEQUENCE [LARGE SCALE GENOMIC DNA]</scope>
    <source>
        <strain evidence="6 7">DSM 13796</strain>
    </source>
</reference>
<comment type="pathway">
    <text evidence="4">Quinol/quinone metabolism; menaquinone biosynthesis.</text>
</comment>
<dbReference type="GeneID" id="93713600"/>
<evidence type="ECO:0000256" key="2">
    <source>
        <dbReference type="ARBA" id="ARBA00005297"/>
    </source>
</evidence>
<keyword evidence="4" id="KW-0479">Metal-binding</keyword>
<name>A0A1I6C6F0_9BACI</name>
<keyword evidence="4" id="KW-0460">Magnesium</keyword>
<dbReference type="PANTHER" id="PTHR42839">
    <property type="entry name" value="ISOCHORISMATE SYNTHASE ENTC"/>
    <property type="match status" value="1"/>
</dbReference>
<dbReference type="Pfam" id="PF00425">
    <property type="entry name" value="Chorismate_bind"/>
    <property type="match status" value="1"/>
</dbReference>
<dbReference type="Gene3D" id="3.60.120.10">
    <property type="entry name" value="Anthranilate synthase"/>
    <property type="match status" value="1"/>
</dbReference>
<keyword evidence="4" id="KW-0474">Menaquinone biosynthesis</keyword>
<organism evidence="6 7">
    <name type="scientific">Priestia endophytica DSM 13796</name>
    <dbReference type="NCBI Taxonomy" id="1121089"/>
    <lineage>
        <taxon>Bacteria</taxon>
        <taxon>Bacillati</taxon>
        <taxon>Bacillota</taxon>
        <taxon>Bacilli</taxon>
        <taxon>Bacillales</taxon>
        <taxon>Bacillaceae</taxon>
        <taxon>Priestia</taxon>
    </lineage>
</organism>
<gene>
    <name evidence="4" type="primary">menF</name>
    <name evidence="6" type="ORF">SAMN02745910_05092</name>
</gene>
<comment type="function">
    <text evidence="4">Catalyzes the conversion of chorismate to isochorismate.</text>
</comment>
<evidence type="ECO:0000313" key="7">
    <source>
        <dbReference type="Proteomes" id="UP000182762"/>
    </source>
</evidence>
<feature type="binding site" evidence="4">
    <location>
        <position position="313"/>
    </location>
    <ligand>
        <name>Mg(2+)</name>
        <dbReference type="ChEBI" id="CHEBI:18420"/>
    </ligand>
</feature>
<dbReference type="EC" id="5.4.4.2" evidence="4"/>
<dbReference type="InterPro" id="IPR004561">
    <property type="entry name" value="IsoChor_synthase"/>
</dbReference>
<protein>
    <recommendedName>
        <fullName evidence="4">Isochorismate synthase MenF</fullName>
        <ecNumber evidence="4">5.4.4.2</ecNumber>
    </recommendedName>
    <alternativeName>
        <fullName evidence="4">Isochorismate mutase</fullName>
    </alternativeName>
</protein>
<comment type="pathway">
    <text evidence="4">Quinol/quinone metabolism; 1,4-dihydroxy-2-naphthoate biosynthesis; 1,4-dihydroxy-2-naphthoate from chorismate: step 1/7.</text>
</comment>
<evidence type="ECO:0000256" key="4">
    <source>
        <dbReference type="HAMAP-Rule" id="MF_01935"/>
    </source>
</evidence>
<dbReference type="RefSeq" id="WP_061804011.1">
    <property type="nucleotide sequence ID" value="NZ_FOXX01000027.1"/>
</dbReference>
<feature type="active site" description="Proton acceptor" evidence="4">
    <location>
        <position position="220"/>
    </location>
</feature>
<comment type="cofactor">
    <cofactor evidence="4">
        <name>Mg(2+)</name>
        <dbReference type="ChEBI" id="CHEBI:18420"/>
    </cofactor>
</comment>
<keyword evidence="7" id="KW-1185">Reference proteome</keyword>
<dbReference type="SUPFAM" id="SSF56322">
    <property type="entry name" value="ADC synthase"/>
    <property type="match status" value="1"/>
</dbReference>
<dbReference type="Proteomes" id="UP000182762">
    <property type="component" value="Unassembled WGS sequence"/>
</dbReference>
<dbReference type="EMBL" id="FOXX01000027">
    <property type="protein sequence ID" value="SFQ88635.1"/>
    <property type="molecule type" value="Genomic_DNA"/>
</dbReference>
<evidence type="ECO:0000313" key="6">
    <source>
        <dbReference type="EMBL" id="SFQ88635.1"/>
    </source>
</evidence>
<evidence type="ECO:0000256" key="3">
    <source>
        <dbReference type="ARBA" id="ARBA00023235"/>
    </source>
</evidence>
<comment type="caution">
    <text evidence="6">The sequence shown here is derived from an EMBL/GenBank/DDBJ whole genome shotgun (WGS) entry which is preliminary data.</text>
</comment>
<dbReference type="NCBIfam" id="TIGR00543">
    <property type="entry name" value="isochor_syn"/>
    <property type="match status" value="1"/>
</dbReference>
<evidence type="ECO:0000259" key="5">
    <source>
        <dbReference type="Pfam" id="PF00425"/>
    </source>
</evidence>
<dbReference type="PANTHER" id="PTHR42839:SF1">
    <property type="entry name" value="ISOCHORISMATE SYNTHASE MENF"/>
    <property type="match status" value="1"/>
</dbReference>
<feature type="active site" description="Proton donor" evidence="4">
    <location>
        <position position="269"/>
    </location>
</feature>
<proteinExistence type="inferred from homology"/>
<sequence length="467" mass="53671">MVTSIEEAKRKIEDASLRANKLEKPQFVSIVKQIAQFDPLSVYYNGRHLYEGKRFFWKDAYEPFYLVGFDYAHIIEKNKGRDRFKYVEEEWKRFIEGVKENKTPFGTGNLLFGGFSFHPYQKEDNLWTSFPVSRFYVPKVLFTSYNNEAFITFNRYIKQGESVEDIIKEMEHIEETFLASDILPSQVYERNAVQHEVAPEEWKRAVKHATEQIRSGEIEKVVLARELQVTFHEKIWSEYALSRLLEEQNLSYIFAVEQDSQCFIGASPERLVKSVDGEVFSTCLAGSIPRGHSAEEDEKLGEELLNDEKNLFEHKLVVNMIEKAMKETCLNVYAPEHPTLYKVKHIQHLYTPIKGKAKEGTTLFELVEKLHPTPALGGYPKEESVEVLEKLEVFERGWYAAPIGWLDGDGNGEFIVGIRSALLRGHEASLFAGCGIVGDSDPQSEYEETKTKFKPMLSALGGMNNDK</sequence>
<dbReference type="HAMAP" id="MF_01935">
    <property type="entry name" value="MenF"/>
    <property type="match status" value="1"/>
</dbReference>
<comment type="catalytic activity">
    <reaction evidence="1 4">
        <text>chorismate = isochorismate</text>
        <dbReference type="Rhea" id="RHEA:18985"/>
        <dbReference type="ChEBI" id="CHEBI:29748"/>
        <dbReference type="ChEBI" id="CHEBI:29780"/>
        <dbReference type="EC" id="5.4.4.2"/>
    </reaction>
</comment>
<dbReference type="InterPro" id="IPR005801">
    <property type="entry name" value="ADC_synthase"/>
</dbReference>
<keyword evidence="3 4" id="KW-0413">Isomerase</keyword>
<dbReference type="InterPro" id="IPR034681">
    <property type="entry name" value="MenF"/>
</dbReference>
<feature type="domain" description="Chorismate-utilising enzyme C-terminal" evidence="5">
    <location>
        <begin position="199"/>
        <end position="452"/>
    </location>
</feature>